<dbReference type="Pfam" id="PF00005">
    <property type="entry name" value="ABC_tran"/>
    <property type="match status" value="1"/>
</dbReference>
<sequence length="312" mass="35579">MHFPVKKFGRKEEYVHAMDDISFSLYQGEILAIVGESGSGKTTTANVVAKLHRPTSGEIYFNGQEIYGQEVRKNNLEYRKNVQMIFQDPFGALNPTHTIRGILERPFVIHGLAERSELEAKIKEVLVQVGLEPPEQFIDKFPHELSGGQLQRINIARAISVEPVLLLADEPTSMLDVSIRIIIMNMIKKFRDRDNISYLYITHNLAGARYIADRIGVMYAGMLMELGPADEIIQNAYHPYTQLLRSAAPQPEKDFKENKLTTQGEIPSLVNPPSGCRFHPRCPKAMPECSKKLPEMYQINEKHRVRCLLYRQ</sequence>
<keyword evidence="4 6" id="KW-0067">ATP-binding</keyword>
<dbReference type="CDD" id="cd03257">
    <property type="entry name" value="ABC_NikE_OppD_transporters"/>
    <property type="match status" value="1"/>
</dbReference>
<dbReference type="AlphaFoldDB" id="A0A2T5RMZ6"/>
<gene>
    <name evidence="6" type="ORF">C8C76_10645</name>
</gene>
<evidence type="ECO:0000313" key="7">
    <source>
        <dbReference type="Proteomes" id="UP000244089"/>
    </source>
</evidence>
<dbReference type="InterPro" id="IPR017871">
    <property type="entry name" value="ABC_transporter-like_CS"/>
</dbReference>
<evidence type="ECO:0000256" key="2">
    <source>
        <dbReference type="ARBA" id="ARBA00022448"/>
    </source>
</evidence>
<dbReference type="PANTHER" id="PTHR43776">
    <property type="entry name" value="TRANSPORT ATP-BINDING PROTEIN"/>
    <property type="match status" value="1"/>
</dbReference>
<dbReference type="InterPro" id="IPR027417">
    <property type="entry name" value="P-loop_NTPase"/>
</dbReference>
<organism evidence="6 7">
    <name type="scientific">Halanaerobium saccharolyticum</name>
    <dbReference type="NCBI Taxonomy" id="43595"/>
    <lineage>
        <taxon>Bacteria</taxon>
        <taxon>Bacillati</taxon>
        <taxon>Bacillota</taxon>
        <taxon>Clostridia</taxon>
        <taxon>Halanaerobiales</taxon>
        <taxon>Halanaerobiaceae</taxon>
        <taxon>Halanaerobium</taxon>
    </lineage>
</organism>
<comment type="caution">
    <text evidence="6">The sequence shown here is derived from an EMBL/GenBank/DDBJ whole genome shotgun (WGS) entry which is preliminary data.</text>
</comment>
<dbReference type="PROSITE" id="PS50893">
    <property type="entry name" value="ABC_TRANSPORTER_2"/>
    <property type="match status" value="1"/>
</dbReference>
<dbReference type="FunFam" id="3.40.50.300:FF:000016">
    <property type="entry name" value="Oligopeptide ABC transporter ATP-binding component"/>
    <property type="match status" value="1"/>
</dbReference>
<comment type="similarity">
    <text evidence="1">Belongs to the ABC transporter superfamily.</text>
</comment>
<dbReference type="SMART" id="SM00382">
    <property type="entry name" value="AAA"/>
    <property type="match status" value="1"/>
</dbReference>
<keyword evidence="3" id="KW-0547">Nucleotide-binding</keyword>
<dbReference type="GO" id="GO:0055085">
    <property type="term" value="P:transmembrane transport"/>
    <property type="evidence" value="ECO:0007669"/>
    <property type="project" value="UniProtKB-ARBA"/>
</dbReference>
<dbReference type="InterPro" id="IPR013563">
    <property type="entry name" value="Oligopep_ABC_C"/>
</dbReference>
<dbReference type="Proteomes" id="UP000244089">
    <property type="component" value="Unassembled WGS sequence"/>
</dbReference>
<dbReference type="PANTHER" id="PTHR43776:SF8">
    <property type="entry name" value="ABC TRANSPORTER, ATP-BINDING PROTEIN"/>
    <property type="match status" value="1"/>
</dbReference>
<dbReference type="GO" id="GO:0016887">
    <property type="term" value="F:ATP hydrolysis activity"/>
    <property type="evidence" value="ECO:0007669"/>
    <property type="project" value="InterPro"/>
</dbReference>
<evidence type="ECO:0000256" key="1">
    <source>
        <dbReference type="ARBA" id="ARBA00005417"/>
    </source>
</evidence>
<protein>
    <submittedName>
        <fullName evidence="6">Peptide/nickel transport system ATP-binding protein</fullName>
    </submittedName>
</protein>
<dbReference type="InterPro" id="IPR003439">
    <property type="entry name" value="ABC_transporter-like_ATP-bd"/>
</dbReference>
<dbReference type="InterPro" id="IPR050319">
    <property type="entry name" value="ABC_transp_ATP-bind"/>
</dbReference>
<dbReference type="GO" id="GO:0015833">
    <property type="term" value="P:peptide transport"/>
    <property type="evidence" value="ECO:0007669"/>
    <property type="project" value="InterPro"/>
</dbReference>
<accession>A0A2T5RMZ6</accession>
<dbReference type="Gene3D" id="3.40.50.300">
    <property type="entry name" value="P-loop containing nucleotide triphosphate hydrolases"/>
    <property type="match status" value="1"/>
</dbReference>
<dbReference type="PROSITE" id="PS00211">
    <property type="entry name" value="ABC_TRANSPORTER_1"/>
    <property type="match status" value="1"/>
</dbReference>
<reference evidence="6 7" key="1">
    <citation type="submission" date="2018-04" db="EMBL/GenBank/DDBJ databases">
        <title>Subsurface microbial communities from deep shales in Ohio and West Virginia, USA.</title>
        <authorList>
            <person name="Wrighton K."/>
        </authorList>
    </citation>
    <scope>NUCLEOTIDE SEQUENCE [LARGE SCALE GENOMIC DNA]</scope>
    <source>
        <strain evidence="6 7">WC1</strain>
    </source>
</reference>
<dbReference type="Pfam" id="PF08352">
    <property type="entry name" value="oligo_HPY"/>
    <property type="match status" value="1"/>
</dbReference>
<dbReference type="GO" id="GO:0005524">
    <property type="term" value="F:ATP binding"/>
    <property type="evidence" value="ECO:0007669"/>
    <property type="project" value="UniProtKB-KW"/>
</dbReference>
<name>A0A2T5RMZ6_9FIRM</name>
<evidence type="ECO:0000256" key="4">
    <source>
        <dbReference type="ARBA" id="ARBA00022840"/>
    </source>
</evidence>
<dbReference type="InterPro" id="IPR003593">
    <property type="entry name" value="AAA+_ATPase"/>
</dbReference>
<feature type="domain" description="ABC transporter" evidence="5">
    <location>
        <begin position="3"/>
        <end position="245"/>
    </location>
</feature>
<proteinExistence type="inferred from homology"/>
<dbReference type="EMBL" id="QAXS01000006">
    <property type="protein sequence ID" value="PTW00889.1"/>
    <property type="molecule type" value="Genomic_DNA"/>
</dbReference>
<evidence type="ECO:0000256" key="3">
    <source>
        <dbReference type="ARBA" id="ARBA00022741"/>
    </source>
</evidence>
<evidence type="ECO:0000313" key="6">
    <source>
        <dbReference type="EMBL" id="PTW00889.1"/>
    </source>
</evidence>
<dbReference type="NCBIfam" id="TIGR01727">
    <property type="entry name" value="oligo_HPY"/>
    <property type="match status" value="1"/>
</dbReference>
<keyword evidence="2" id="KW-0813">Transport</keyword>
<dbReference type="SUPFAM" id="SSF52540">
    <property type="entry name" value="P-loop containing nucleoside triphosphate hydrolases"/>
    <property type="match status" value="1"/>
</dbReference>
<evidence type="ECO:0000259" key="5">
    <source>
        <dbReference type="PROSITE" id="PS50893"/>
    </source>
</evidence>